<feature type="transmembrane region" description="Helical" evidence="1">
    <location>
        <begin position="36"/>
        <end position="53"/>
    </location>
</feature>
<dbReference type="PANTHER" id="PTHR35313">
    <property type="entry name" value="NO EXINE FORMATION 1"/>
    <property type="match status" value="1"/>
</dbReference>
<dbReference type="EMBL" id="FQ014226">
    <property type="protein sequence ID" value="CBL52027.1"/>
    <property type="molecule type" value="Genomic_DNA"/>
</dbReference>
<reference evidence="2" key="2">
    <citation type="journal article" date="2011" name="Genome Biol. Evol.">
        <title>Structural and content diversity of mitochondrial genome in beet: a comparative genomic analysis.</title>
        <authorList>
            <person name="Darracq A."/>
            <person name="Varre J.S."/>
            <person name="Marechal-Drouard L."/>
            <person name="Courseaux A."/>
            <person name="Saumitou-Laprade P."/>
            <person name="Oztas S."/>
            <person name="Vacherie B."/>
            <person name="Barbe V.and.Touzet.P."/>
        </authorList>
    </citation>
    <scope>NUCLEOTIDE SEQUENCE</scope>
</reference>
<geneLocation type="mitochondrion" evidence="2"/>
<dbReference type="EMBL" id="FQ014226">
    <property type="protein sequence ID" value="CBL52071.1"/>
    <property type="molecule type" value="Genomic_DNA"/>
</dbReference>
<name>E8ZC19_BETVM</name>
<evidence type="ECO:0000256" key="1">
    <source>
        <dbReference type="SAM" id="Phobius"/>
    </source>
</evidence>
<sequence>MASKPTWPSWLLILGILLTLAAVTSLIPIKYIVELRTLYSIAVGVALGVYISFEYFPQAVLLQVLVILTMICSSIFVVFTHLPSAFSTKALPWVFALLVGLFPRKFVRGPG</sequence>
<keyword evidence="2" id="KW-0496">Mitochondrion</keyword>
<gene>
    <name evidence="2" type="primary">orf111b</name>
</gene>
<feature type="transmembrane region" description="Helical" evidence="1">
    <location>
        <begin position="60"/>
        <end position="84"/>
    </location>
</feature>
<evidence type="ECO:0000313" key="2">
    <source>
        <dbReference type="EMBL" id="CBX33246.1"/>
    </source>
</evidence>
<keyword evidence="1" id="KW-0812">Transmembrane</keyword>
<keyword evidence="1" id="KW-0472">Membrane</keyword>
<protein>
    <submittedName>
        <fullName evidence="2">Uncharacterized protein orf111b</fullName>
    </submittedName>
</protein>
<dbReference type="AlphaFoldDB" id="E8ZC19"/>
<accession>E8ZC19</accession>
<dbReference type="EMBL" id="FP885871">
    <property type="protein sequence ID" value="CBX33246.1"/>
    <property type="molecule type" value="Genomic_DNA"/>
</dbReference>
<proteinExistence type="predicted"/>
<keyword evidence="1" id="KW-1133">Transmembrane helix</keyword>
<dbReference type="PANTHER" id="PTHR35313:SF1">
    <property type="entry name" value="NO EXINE FORMATION 1"/>
    <property type="match status" value="1"/>
</dbReference>
<reference evidence="2" key="1">
    <citation type="submission" date="2010-11" db="EMBL/GenBank/DDBJ databases">
        <authorList>
            <person name="Genoscope - CEA"/>
        </authorList>
    </citation>
    <scope>NUCLEOTIDE SEQUENCE</scope>
</reference>
<organism evidence="2">
    <name type="scientific">Beta vulgaris subsp. maritima</name>
    <name type="common">Sea beet</name>
    <name type="synonym">Beta maritima</name>
    <dbReference type="NCBI Taxonomy" id="350892"/>
    <lineage>
        <taxon>Eukaryota</taxon>
        <taxon>Viridiplantae</taxon>
        <taxon>Streptophyta</taxon>
        <taxon>Embryophyta</taxon>
        <taxon>Tracheophyta</taxon>
        <taxon>Spermatophyta</taxon>
        <taxon>Magnoliopsida</taxon>
        <taxon>eudicotyledons</taxon>
        <taxon>Gunneridae</taxon>
        <taxon>Pentapetalae</taxon>
        <taxon>Caryophyllales</taxon>
        <taxon>Chenopodiaceae</taxon>
        <taxon>Betoideae</taxon>
        <taxon>Beta</taxon>
    </lineage>
</organism>